<dbReference type="OrthoDB" id="3174329at2759"/>
<evidence type="ECO:0000256" key="4">
    <source>
        <dbReference type="PROSITE-ProRule" id="PRU00134"/>
    </source>
</evidence>
<evidence type="ECO:0000256" key="1">
    <source>
        <dbReference type="ARBA" id="ARBA00022723"/>
    </source>
</evidence>
<dbReference type="PROSITE" id="PS51083">
    <property type="entry name" value="ZF_HIT"/>
    <property type="match status" value="1"/>
</dbReference>
<keyword evidence="1" id="KW-0479">Metal-binding</keyword>
<reference evidence="7" key="1">
    <citation type="submission" date="2021-06" db="EMBL/GenBank/DDBJ databases">
        <authorList>
            <person name="Hodson N. C."/>
            <person name="Mongue J. A."/>
            <person name="Jaron S. K."/>
        </authorList>
    </citation>
    <scope>NUCLEOTIDE SEQUENCE</scope>
</reference>
<evidence type="ECO:0000256" key="3">
    <source>
        <dbReference type="ARBA" id="ARBA00022833"/>
    </source>
</evidence>
<keyword evidence="3" id="KW-0862">Zinc</keyword>
<keyword evidence="2 4" id="KW-0863">Zinc-finger</keyword>
<proteinExistence type="predicted"/>
<dbReference type="PANTHER" id="PTHR46455:SF5">
    <property type="entry name" value="SET AND MYND DOMAIN CONTAINING, ARTHROPOD-SPECIFIC, MEMBER 4, ISOFORM A"/>
    <property type="match status" value="1"/>
</dbReference>
<gene>
    <name evidence="7" type="ORF">AFUS01_LOCUS21774</name>
</gene>
<feature type="domain" description="MYND-type" evidence="5">
    <location>
        <begin position="5"/>
        <end position="41"/>
    </location>
</feature>
<dbReference type="Pfam" id="PF01753">
    <property type="entry name" value="zf-MYND"/>
    <property type="match status" value="1"/>
</dbReference>
<dbReference type="InterPro" id="IPR007529">
    <property type="entry name" value="Znf_HIT"/>
</dbReference>
<dbReference type="InterPro" id="IPR053010">
    <property type="entry name" value="SET_SmydA-8"/>
</dbReference>
<name>A0A8J2KDW2_9HEXA</name>
<evidence type="ECO:0000259" key="6">
    <source>
        <dbReference type="PROSITE" id="PS51083"/>
    </source>
</evidence>
<sequence length="231" mass="25514">MASVCAFCGARASRRCASCNSVSYCSGEHQKEHWNVHQQTCPKFKIIHGSNLGKGFVATRDLKACTIVLDEEPVAVGPSESPRLSCLTCGLADESSLRCTRCEWPVCSLKCENHPMHADNECQIFSSGKITSDPVFTWGYFAKLVMGIRVCLLKKNEPQMFQQVLELCSEFSLPNDETAGPIEICSHMRELLARVQGLNIASQELAKLFRIFQINCFSGLIEEEPTSCPAG</sequence>
<feature type="domain" description="HIT-type" evidence="6">
    <location>
        <begin position="86"/>
        <end position="122"/>
    </location>
</feature>
<comment type="caution">
    <text evidence="7">The sequence shown here is derived from an EMBL/GenBank/DDBJ whole genome shotgun (WGS) entry which is preliminary data.</text>
</comment>
<evidence type="ECO:0000256" key="2">
    <source>
        <dbReference type="ARBA" id="ARBA00022771"/>
    </source>
</evidence>
<dbReference type="AlphaFoldDB" id="A0A8J2KDW2"/>
<dbReference type="PANTHER" id="PTHR46455">
    <property type="entry name" value="SET AND MYND DOMAIN CONTAINING, ARTHROPOD-SPECIFIC, MEMBER 4, ISOFORM A"/>
    <property type="match status" value="1"/>
</dbReference>
<evidence type="ECO:0000259" key="5">
    <source>
        <dbReference type="PROSITE" id="PS50865"/>
    </source>
</evidence>
<evidence type="ECO:0000313" key="7">
    <source>
        <dbReference type="EMBL" id="CAG7733321.1"/>
    </source>
</evidence>
<keyword evidence="8" id="KW-1185">Reference proteome</keyword>
<dbReference type="PROSITE" id="PS01360">
    <property type="entry name" value="ZF_MYND_1"/>
    <property type="match status" value="1"/>
</dbReference>
<dbReference type="InterPro" id="IPR002893">
    <property type="entry name" value="Znf_MYND"/>
</dbReference>
<accession>A0A8J2KDW2</accession>
<dbReference type="PROSITE" id="PS50865">
    <property type="entry name" value="ZF_MYND_2"/>
    <property type="match status" value="1"/>
</dbReference>
<dbReference type="EMBL" id="CAJVCH010246995">
    <property type="protein sequence ID" value="CAG7733321.1"/>
    <property type="molecule type" value="Genomic_DNA"/>
</dbReference>
<dbReference type="Proteomes" id="UP000708208">
    <property type="component" value="Unassembled WGS sequence"/>
</dbReference>
<protein>
    <submittedName>
        <fullName evidence="7">Uncharacterized protein</fullName>
    </submittedName>
</protein>
<organism evidence="7 8">
    <name type="scientific">Allacma fusca</name>
    <dbReference type="NCBI Taxonomy" id="39272"/>
    <lineage>
        <taxon>Eukaryota</taxon>
        <taxon>Metazoa</taxon>
        <taxon>Ecdysozoa</taxon>
        <taxon>Arthropoda</taxon>
        <taxon>Hexapoda</taxon>
        <taxon>Collembola</taxon>
        <taxon>Symphypleona</taxon>
        <taxon>Sminthuridae</taxon>
        <taxon>Allacma</taxon>
    </lineage>
</organism>
<evidence type="ECO:0000313" key="8">
    <source>
        <dbReference type="Proteomes" id="UP000708208"/>
    </source>
</evidence>
<dbReference type="GO" id="GO:0008270">
    <property type="term" value="F:zinc ion binding"/>
    <property type="evidence" value="ECO:0007669"/>
    <property type="project" value="UniProtKB-UniRule"/>
</dbReference>